<dbReference type="InterPro" id="IPR001650">
    <property type="entry name" value="Helicase_C-like"/>
</dbReference>
<evidence type="ECO:0000256" key="2">
    <source>
        <dbReference type="ARBA" id="ARBA00022801"/>
    </source>
</evidence>
<dbReference type="SMART" id="SM00490">
    <property type="entry name" value="HELICc"/>
    <property type="match status" value="1"/>
</dbReference>
<feature type="region of interest" description="Disordered" evidence="4">
    <location>
        <begin position="478"/>
        <end position="519"/>
    </location>
</feature>
<dbReference type="CDD" id="cd18793">
    <property type="entry name" value="SF2_C_SNF"/>
    <property type="match status" value="1"/>
</dbReference>
<feature type="region of interest" description="Disordered" evidence="4">
    <location>
        <begin position="1"/>
        <end position="66"/>
    </location>
</feature>
<sequence length="1197" mass="132769">MFAPNHHQTYHPPFAGPSNSSAFFPERPPPRLPPPPSVSPRSADSNGKVIDLTGSTPSPPPQPRVQHLVPSYEDLSPRSPVCIGQLHSQALIMHPHPYVMSNDPETEEWVHVKVHYEHEPQKVPPDNLYLKSLPITTHTGETLDSDTFGFTDQRTARNIGHLIARGLIRVDAKVKRGPQSIPVLPLLMLVFTPKGNVPTVGNHLFSNRSLLDHPKHAEDIYFLRDKPYHNPHNPPPGGYNNVQPVLPPPRWNTPAVASKSVDVQRSQMDDMFETLDNTKVAETEPPPEICTKLYPHQKKALTFLLEREREKETGDGTFPSLWTRQDNPLARQTSWVHLVTGKEVFEEPQDSKGAILADDMGLGKTISCIALIAATMDSARKFAVSPLDAAKPPTGAQDYADPSHFEGAVWGMPSTLPTSAKEKAKAQKLQDRYDAEFTRTSRIKAKSRATLIICPLSTISNWEDQLREHWRGEVHVVGGAGSQSASASSSGTPRPGTPANANANASSSATDRDVKPAKPYRVREGAPLRVYIYHGNARRPDPSFLADFDVVMTTYSTLASEYSKQNRSIANFEAEEDGNNSAGVDSDVIPEMEDLGNQIIKIPKAKKNGVKRKKPCGTCPNEATSALQSIHWFRVVLDEAHSIKEIQTVGCRASCDLMADRRLCLTGTPVQNKLDDVFALIKFLRLSPLDDKTVWTEHVGSPVKFGQTQGIMRLRTLMASITLRRTKESKSEDGQKILSLPPRHDQVLYLDFDEQERKLYNQFFQQSKAEFTELSEQNKVMKNYVGILQRILRLRQICDHFELVEGKELDGQVPGSSYDDLVAAVEKEGLNVTRANAIFSLLREAATTQCVECGAELCMTTDPAQPDGPDMDAPSTPGAKRPRKSRNPSSRAPTRANSPTGGTTNGATGIRALMTRCQHLYCLSCYRHCVCGGWPEVPSDTLRPCTVCQSLLYPTDALEMKPEVLSGDFGATPASSSKKKQQKREKRPRPDGSCFQTSTKIKALLTDLVQSSKANPHSQNYDPGCVEIQMVDNKGNALDDGVIKTVVFSQWTTMLDKVEDALDLASIRYERLDGTMKRDDRTKAMDALKYDPGCEVLLVSLKAGGVGLNLTAAQRVYLMDPYWNPAVENQAVDRIHRLGQTRPVNTVKFIIRNSIEDKLLEVQRKKMALANMTLGGKGFSKSEMMQRRMEELAHLFN</sequence>
<evidence type="ECO:0000256" key="3">
    <source>
        <dbReference type="ARBA" id="ARBA00022840"/>
    </source>
</evidence>
<evidence type="ECO:0000256" key="1">
    <source>
        <dbReference type="ARBA" id="ARBA00022741"/>
    </source>
</evidence>
<dbReference type="InterPro" id="IPR038718">
    <property type="entry name" value="SNF2-like_sf"/>
</dbReference>
<feature type="compositionally biased region" description="Low complexity" evidence="4">
    <location>
        <begin position="499"/>
        <end position="509"/>
    </location>
</feature>
<keyword evidence="3" id="KW-0067">ATP-binding</keyword>
<comment type="caution">
    <text evidence="7">The sequence shown here is derived from an EMBL/GenBank/DDBJ whole genome shotgun (WGS) entry which is preliminary data.</text>
</comment>
<dbReference type="SMART" id="SM00487">
    <property type="entry name" value="DEXDc"/>
    <property type="match status" value="1"/>
</dbReference>
<dbReference type="PANTHER" id="PTHR45626:SF52">
    <property type="entry name" value="SINGLE-STRANDED DNA-DEPENDENT ATPASE (EUROFUNG)"/>
    <property type="match status" value="1"/>
</dbReference>
<feature type="region of interest" description="Disordered" evidence="4">
    <location>
        <begin position="862"/>
        <end position="907"/>
    </location>
</feature>
<name>A0ABR3FZ86_9AGAR</name>
<dbReference type="Pfam" id="PF00271">
    <property type="entry name" value="Helicase_C"/>
    <property type="match status" value="1"/>
</dbReference>
<feature type="compositionally biased region" description="Pro residues" evidence="4">
    <location>
        <begin position="26"/>
        <end position="38"/>
    </location>
</feature>
<dbReference type="PROSITE" id="PS51194">
    <property type="entry name" value="HELICASE_CTER"/>
    <property type="match status" value="1"/>
</dbReference>
<evidence type="ECO:0000256" key="4">
    <source>
        <dbReference type="SAM" id="MobiDB-lite"/>
    </source>
</evidence>
<feature type="domain" description="Helicase ATP-binding" evidence="5">
    <location>
        <begin position="345"/>
        <end position="687"/>
    </location>
</feature>
<dbReference type="InterPro" id="IPR000330">
    <property type="entry name" value="SNF2_N"/>
</dbReference>
<evidence type="ECO:0000259" key="5">
    <source>
        <dbReference type="PROSITE" id="PS51192"/>
    </source>
</evidence>
<dbReference type="InterPro" id="IPR014001">
    <property type="entry name" value="Helicase_ATP-bd"/>
</dbReference>
<dbReference type="InterPro" id="IPR049730">
    <property type="entry name" value="SNF2/RAD54-like_C"/>
</dbReference>
<accession>A0ABR3FZ86</accession>
<feature type="region of interest" description="Disordered" evidence="4">
    <location>
        <begin position="966"/>
        <end position="993"/>
    </location>
</feature>
<proteinExistence type="predicted"/>
<dbReference type="SUPFAM" id="SSF52540">
    <property type="entry name" value="P-loop containing nucleoside triphosphate hydrolases"/>
    <property type="match status" value="2"/>
</dbReference>
<keyword evidence="2" id="KW-0378">Hydrolase</keyword>
<dbReference type="InterPro" id="IPR027417">
    <property type="entry name" value="P-loop_NTPase"/>
</dbReference>
<dbReference type="Gene3D" id="3.40.50.300">
    <property type="entry name" value="P-loop containing nucleotide triphosphate hydrolases"/>
    <property type="match status" value="2"/>
</dbReference>
<dbReference type="CDD" id="cd18008">
    <property type="entry name" value="DEXDc_SHPRH-like"/>
    <property type="match status" value="1"/>
</dbReference>
<dbReference type="Pfam" id="PF00176">
    <property type="entry name" value="SNF2-rel_dom"/>
    <property type="match status" value="1"/>
</dbReference>
<organism evidence="7 8">
    <name type="scientific">Marasmius crinis-equi</name>
    <dbReference type="NCBI Taxonomy" id="585013"/>
    <lineage>
        <taxon>Eukaryota</taxon>
        <taxon>Fungi</taxon>
        <taxon>Dikarya</taxon>
        <taxon>Basidiomycota</taxon>
        <taxon>Agaricomycotina</taxon>
        <taxon>Agaricomycetes</taxon>
        <taxon>Agaricomycetidae</taxon>
        <taxon>Agaricales</taxon>
        <taxon>Marasmiineae</taxon>
        <taxon>Marasmiaceae</taxon>
        <taxon>Marasmius</taxon>
    </lineage>
</organism>
<dbReference type="PROSITE" id="PS51192">
    <property type="entry name" value="HELICASE_ATP_BIND_1"/>
    <property type="match status" value="1"/>
</dbReference>
<gene>
    <name evidence="7" type="ORF">V5O48_001199</name>
</gene>
<keyword evidence="1" id="KW-0547">Nucleotide-binding</keyword>
<dbReference type="Gene3D" id="3.40.50.10810">
    <property type="entry name" value="Tandem AAA-ATPase domain"/>
    <property type="match status" value="2"/>
</dbReference>
<protein>
    <submittedName>
        <fullName evidence="7">Uncharacterized protein</fullName>
    </submittedName>
</protein>
<dbReference type="Proteomes" id="UP001465976">
    <property type="component" value="Unassembled WGS sequence"/>
</dbReference>
<feature type="compositionally biased region" description="Low complexity" evidence="4">
    <location>
        <begin position="482"/>
        <end position="491"/>
    </location>
</feature>
<dbReference type="EMBL" id="JBAHYK010000022">
    <property type="protein sequence ID" value="KAL0580823.1"/>
    <property type="molecule type" value="Genomic_DNA"/>
</dbReference>
<evidence type="ECO:0000313" key="7">
    <source>
        <dbReference type="EMBL" id="KAL0580823.1"/>
    </source>
</evidence>
<feature type="domain" description="Helicase C-terminal" evidence="6">
    <location>
        <begin position="1037"/>
        <end position="1190"/>
    </location>
</feature>
<evidence type="ECO:0000313" key="8">
    <source>
        <dbReference type="Proteomes" id="UP001465976"/>
    </source>
</evidence>
<feature type="compositionally biased region" description="Basic and acidic residues" evidence="4">
    <location>
        <begin position="510"/>
        <end position="519"/>
    </location>
</feature>
<dbReference type="InterPro" id="IPR050628">
    <property type="entry name" value="SNF2_RAD54_helicase_TF"/>
</dbReference>
<keyword evidence="8" id="KW-1185">Reference proteome</keyword>
<feature type="compositionally biased region" description="Basic residues" evidence="4">
    <location>
        <begin position="977"/>
        <end position="987"/>
    </location>
</feature>
<feature type="compositionally biased region" description="Polar residues" evidence="4">
    <location>
        <begin position="895"/>
        <end position="907"/>
    </location>
</feature>
<dbReference type="PANTHER" id="PTHR45626">
    <property type="entry name" value="TRANSCRIPTION TERMINATION FACTOR 2-RELATED"/>
    <property type="match status" value="1"/>
</dbReference>
<evidence type="ECO:0000259" key="6">
    <source>
        <dbReference type="PROSITE" id="PS51194"/>
    </source>
</evidence>
<reference evidence="7 8" key="1">
    <citation type="submission" date="2024-02" db="EMBL/GenBank/DDBJ databases">
        <title>A draft genome for the cacao thread blight pathogen Marasmius crinis-equi.</title>
        <authorList>
            <person name="Cohen S.P."/>
            <person name="Baruah I.K."/>
            <person name="Amoako-Attah I."/>
            <person name="Bukari Y."/>
            <person name="Meinhardt L.W."/>
            <person name="Bailey B.A."/>
        </authorList>
    </citation>
    <scope>NUCLEOTIDE SEQUENCE [LARGE SCALE GENOMIC DNA]</scope>
    <source>
        <strain evidence="7 8">GH-76</strain>
    </source>
</reference>